<evidence type="ECO:0000313" key="3">
    <source>
        <dbReference type="Proteomes" id="UP000636264"/>
    </source>
</evidence>
<dbReference type="Proteomes" id="UP000636264">
    <property type="component" value="Unassembled WGS sequence"/>
</dbReference>
<keyword evidence="3" id="KW-1185">Reference proteome</keyword>
<dbReference type="CDD" id="cd22343">
    <property type="entry name" value="PDDEXK_lambda_exonuclease-like"/>
    <property type="match status" value="1"/>
</dbReference>
<protein>
    <recommendedName>
        <fullName evidence="1">YqaJ viral recombinase domain-containing protein</fullName>
    </recommendedName>
</protein>
<dbReference type="EMBL" id="BMIF01000023">
    <property type="protein sequence ID" value="GGA81869.1"/>
    <property type="molecule type" value="Genomic_DNA"/>
</dbReference>
<reference evidence="2" key="1">
    <citation type="journal article" date="2014" name="Int. J. Syst. Evol. Microbiol.">
        <title>Complete genome sequence of Corynebacterium casei LMG S-19264T (=DSM 44701T), isolated from a smear-ripened cheese.</title>
        <authorList>
            <consortium name="US DOE Joint Genome Institute (JGI-PGF)"/>
            <person name="Walter F."/>
            <person name="Albersmeier A."/>
            <person name="Kalinowski J."/>
            <person name="Ruckert C."/>
        </authorList>
    </citation>
    <scope>NUCLEOTIDE SEQUENCE</scope>
    <source>
        <strain evidence="2">CGMCC 1.15320</strain>
    </source>
</reference>
<organism evidence="2 3">
    <name type="scientific">Nitratireductor aestuarii</name>
    <dbReference type="NCBI Taxonomy" id="1735103"/>
    <lineage>
        <taxon>Bacteria</taxon>
        <taxon>Pseudomonadati</taxon>
        <taxon>Pseudomonadota</taxon>
        <taxon>Alphaproteobacteria</taxon>
        <taxon>Hyphomicrobiales</taxon>
        <taxon>Phyllobacteriaceae</taxon>
        <taxon>Nitratireductor</taxon>
    </lineage>
</organism>
<name>A0A916S536_9HYPH</name>
<dbReference type="RefSeq" id="WP_188722895.1">
    <property type="nucleotide sequence ID" value="NZ_BMIF01000023.1"/>
</dbReference>
<dbReference type="InterPro" id="IPR011335">
    <property type="entry name" value="Restrct_endonuc-II-like"/>
</dbReference>
<sequence length="219" mass="24717">MEQRSEEWFVVRAGKVTASRIADVRARTKTGWAASRKNYMADLIAERLSGEHIPGGTGAARRWGTEIEPEAKRAYEFYSDAEIVDVGFIPHPTIADAGASPDGLVGDDGLVEFKCPTVITHLETLETDAIAPEYLQQMQWQMACTGRQWCDFASYDPRYPEAMKLYVQRVKRDDETIAAIEQDVVAFLSELRERVDRLRSKYEPETDQLPEAVRLLMAG</sequence>
<dbReference type="InterPro" id="IPR051703">
    <property type="entry name" value="NF-kappa-B_Signaling_Reg"/>
</dbReference>
<dbReference type="AlphaFoldDB" id="A0A916S536"/>
<dbReference type="NCBIfam" id="TIGR03033">
    <property type="entry name" value="phage_rel_nuc"/>
    <property type="match status" value="1"/>
</dbReference>
<dbReference type="PANTHER" id="PTHR46609">
    <property type="entry name" value="EXONUCLEASE, PHAGE-TYPE/RECB, C-TERMINAL DOMAIN-CONTAINING PROTEIN"/>
    <property type="match status" value="1"/>
</dbReference>
<evidence type="ECO:0000313" key="2">
    <source>
        <dbReference type="EMBL" id="GGA81869.1"/>
    </source>
</evidence>
<dbReference type="Pfam" id="PF09588">
    <property type="entry name" value="YqaJ"/>
    <property type="match status" value="1"/>
</dbReference>
<reference evidence="2" key="2">
    <citation type="submission" date="2020-09" db="EMBL/GenBank/DDBJ databases">
        <authorList>
            <person name="Sun Q."/>
            <person name="Zhou Y."/>
        </authorList>
    </citation>
    <scope>NUCLEOTIDE SEQUENCE</scope>
    <source>
        <strain evidence="2">CGMCC 1.15320</strain>
    </source>
</reference>
<dbReference type="PANTHER" id="PTHR46609:SF6">
    <property type="entry name" value="EXONUCLEASE, PHAGE-TYPE_RECB, C-TERMINAL DOMAIN-CONTAINING PROTEIN-RELATED"/>
    <property type="match status" value="1"/>
</dbReference>
<dbReference type="InterPro" id="IPR011604">
    <property type="entry name" value="PDDEXK-like_dom_sf"/>
</dbReference>
<feature type="domain" description="YqaJ viral recombinase" evidence="1">
    <location>
        <begin position="7"/>
        <end position="148"/>
    </location>
</feature>
<evidence type="ECO:0000259" key="1">
    <source>
        <dbReference type="Pfam" id="PF09588"/>
    </source>
</evidence>
<gene>
    <name evidence="2" type="ORF">GCM10011385_40120</name>
</gene>
<dbReference type="SUPFAM" id="SSF52980">
    <property type="entry name" value="Restriction endonuclease-like"/>
    <property type="match status" value="1"/>
</dbReference>
<dbReference type="InterPro" id="IPR019080">
    <property type="entry name" value="YqaJ_viral_recombinase"/>
</dbReference>
<dbReference type="InterPro" id="IPR017482">
    <property type="entry name" value="Lambda-type_endonuclease"/>
</dbReference>
<proteinExistence type="predicted"/>
<accession>A0A916S536</accession>
<comment type="caution">
    <text evidence="2">The sequence shown here is derived from an EMBL/GenBank/DDBJ whole genome shotgun (WGS) entry which is preliminary data.</text>
</comment>
<dbReference type="Gene3D" id="3.90.320.10">
    <property type="match status" value="1"/>
</dbReference>